<comment type="caution">
    <text evidence="7">The sequence shown here is derived from an EMBL/GenBank/DDBJ whole genome shotgun (WGS) entry which is preliminary data.</text>
</comment>
<dbReference type="PROSITE" id="PS00053">
    <property type="entry name" value="RIBOSOMAL_S8"/>
    <property type="match status" value="1"/>
</dbReference>
<evidence type="ECO:0000256" key="1">
    <source>
        <dbReference type="ARBA" id="ARBA00006471"/>
    </source>
</evidence>
<dbReference type="Gene3D" id="3.30.1370.30">
    <property type="match status" value="1"/>
</dbReference>
<dbReference type="Pfam" id="PF00410">
    <property type="entry name" value="Ribosomal_S8"/>
    <property type="match status" value="1"/>
</dbReference>
<dbReference type="GO" id="GO:0019843">
    <property type="term" value="F:rRNA binding"/>
    <property type="evidence" value="ECO:0007669"/>
    <property type="project" value="UniProtKB-UniRule"/>
</dbReference>
<comment type="similarity">
    <text evidence="1 5 6">Belongs to the universal ribosomal protein uS8 family.</text>
</comment>
<dbReference type="STRING" id="1797247.A2419_00055"/>
<dbReference type="GO" id="GO:1990904">
    <property type="term" value="C:ribonucleoprotein complex"/>
    <property type="evidence" value="ECO:0007669"/>
    <property type="project" value="UniProtKB-KW"/>
</dbReference>
<dbReference type="Gene3D" id="3.30.1490.10">
    <property type="match status" value="1"/>
</dbReference>
<dbReference type="GO" id="GO:0006412">
    <property type="term" value="P:translation"/>
    <property type="evidence" value="ECO:0007669"/>
    <property type="project" value="UniProtKB-UniRule"/>
</dbReference>
<evidence type="ECO:0000313" key="8">
    <source>
        <dbReference type="Proteomes" id="UP000176568"/>
    </source>
</evidence>
<gene>
    <name evidence="5" type="primary">rpsH</name>
    <name evidence="7" type="ORF">A2419_00055</name>
</gene>
<keyword evidence="2 5" id="KW-0689">Ribosomal protein</keyword>
<dbReference type="EMBL" id="MEXB01000011">
    <property type="protein sequence ID" value="OGC88190.1"/>
    <property type="molecule type" value="Genomic_DNA"/>
</dbReference>
<protein>
    <recommendedName>
        <fullName evidence="4 5">Small ribosomal subunit protein uS8</fullName>
    </recommendedName>
</protein>
<evidence type="ECO:0000256" key="2">
    <source>
        <dbReference type="ARBA" id="ARBA00022980"/>
    </source>
</evidence>
<evidence type="ECO:0000256" key="5">
    <source>
        <dbReference type="HAMAP-Rule" id="MF_01302"/>
    </source>
</evidence>
<dbReference type="GO" id="GO:0005840">
    <property type="term" value="C:ribosome"/>
    <property type="evidence" value="ECO:0007669"/>
    <property type="project" value="UniProtKB-KW"/>
</dbReference>
<accession>A0A1F4Y2J3</accession>
<evidence type="ECO:0000256" key="3">
    <source>
        <dbReference type="ARBA" id="ARBA00023274"/>
    </source>
</evidence>
<dbReference type="InterPro" id="IPR035987">
    <property type="entry name" value="Ribosomal_uS8_sf"/>
</dbReference>
<keyword evidence="3 5" id="KW-0687">Ribonucleoprotein</keyword>
<comment type="subunit">
    <text evidence="5">Part of the 30S ribosomal subunit. Contacts proteins S5 and S12.</text>
</comment>
<name>A0A1F4Y2J3_9BACT</name>
<sequence>MLMDPISDFIIRIQNASRAKLSVVSLPYSNMKEAIAEVLEQEGYITGIDKKAKKDGVLSVTLAYKDGMPVVQGVKRISKPSRRLYVGVRDIKAVKRGYGAVVLSTPSGVMSGKQAKIKNVGGEVLFEIW</sequence>
<dbReference type="FunFam" id="3.30.1490.10:FF:000001">
    <property type="entry name" value="30S ribosomal protein S8"/>
    <property type="match status" value="1"/>
</dbReference>
<organism evidence="7 8">
    <name type="scientific">Candidatus Adlerbacteria bacterium RIFOXYC1_FULL_48_26</name>
    <dbReference type="NCBI Taxonomy" id="1797247"/>
    <lineage>
        <taxon>Bacteria</taxon>
        <taxon>Candidatus Adleribacteriota</taxon>
    </lineage>
</organism>
<evidence type="ECO:0000256" key="6">
    <source>
        <dbReference type="RuleBase" id="RU003660"/>
    </source>
</evidence>
<comment type="function">
    <text evidence="5">One of the primary rRNA binding proteins, it binds directly to 16S rRNA central domain where it helps coordinate assembly of the platform of the 30S subunit.</text>
</comment>
<keyword evidence="5" id="KW-0694">RNA-binding</keyword>
<dbReference type="GO" id="GO:0005737">
    <property type="term" value="C:cytoplasm"/>
    <property type="evidence" value="ECO:0007669"/>
    <property type="project" value="UniProtKB-ARBA"/>
</dbReference>
<dbReference type="InterPro" id="IPR000630">
    <property type="entry name" value="Ribosomal_uS8"/>
</dbReference>
<proteinExistence type="inferred from homology"/>
<evidence type="ECO:0000256" key="4">
    <source>
        <dbReference type="ARBA" id="ARBA00035258"/>
    </source>
</evidence>
<dbReference type="PANTHER" id="PTHR11758">
    <property type="entry name" value="40S RIBOSOMAL PROTEIN S15A"/>
    <property type="match status" value="1"/>
</dbReference>
<keyword evidence="5" id="KW-0699">rRNA-binding</keyword>
<dbReference type="AlphaFoldDB" id="A0A1F4Y2J3"/>
<dbReference type="NCBIfam" id="NF001109">
    <property type="entry name" value="PRK00136.1"/>
    <property type="match status" value="1"/>
</dbReference>
<dbReference type="InterPro" id="IPR047863">
    <property type="entry name" value="Ribosomal_uS8_CS"/>
</dbReference>
<evidence type="ECO:0000313" key="7">
    <source>
        <dbReference type="EMBL" id="OGC88190.1"/>
    </source>
</evidence>
<dbReference type="GO" id="GO:0003735">
    <property type="term" value="F:structural constituent of ribosome"/>
    <property type="evidence" value="ECO:0007669"/>
    <property type="project" value="InterPro"/>
</dbReference>
<dbReference type="HAMAP" id="MF_01302_B">
    <property type="entry name" value="Ribosomal_uS8_B"/>
    <property type="match status" value="1"/>
</dbReference>
<dbReference type="Proteomes" id="UP000176568">
    <property type="component" value="Unassembled WGS sequence"/>
</dbReference>
<dbReference type="SUPFAM" id="SSF56047">
    <property type="entry name" value="Ribosomal protein S8"/>
    <property type="match status" value="1"/>
</dbReference>
<reference evidence="7 8" key="1">
    <citation type="journal article" date="2016" name="Nat. Commun.">
        <title>Thousands of microbial genomes shed light on interconnected biogeochemical processes in an aquifer system.</title>
        <authorList>
            <person name="Anantharaman K."/>
            <person name="Brown C.T."/>
            <person name="Hug L.A."/>
            <person name="Sharon I."/>
            <person name="Castelle C.J."/>
            <person name="Probst A.J."/>
            <person name="Thomas B.C."/>
            <person name="Singh A."/>
            <person name="Wilkins M.J."/>
            <person name="Karaoz U."/>
            <person name="Brodie E.L."/>
            <person name="Williams K.H."/>
            <person name="Hubbard S.S."/>
            <person name="Banfield J.F."/>
        </authorList>
    </citation>
    <scope>NUCLEOTIDE SEQUENCE [LARGE SCALE GENOMIC DNA]</scope>
</reference>